<dbReference type="GO" id="GO:0005524">
    <property type="term" value="F:ATP binding"/>
    <property type="evidence" value="ECO:0007669"/>
    <property type="project" value="UniProtKB-UniRule"/>
</dbReference>
<keyword evidence="1" id="KW-0808">Transferase</keyword>
<dbReference type="EnsemblProtists" id="PYU1_T014957">
    <property type="protein sequence ID" value="PYU1_T014957"/>
    <property type="gene ID" value="PYU1_G014926"/>
</dbReference>
<dbReference type="InterPro" id="IPR008271">
    <property type="entry name" value="Ser/Thr_kinase_AS"/>
</dbReference>
<dbReference type="CDD" id="cd06606">
    <property type="entry name" value="STKc_MAPKKK"/>
    <property type="match status" value="1"/>
</dbReference>
<dbReference type="VEuPathDB" id="FungiDB:PYU1_G014926"/>
<dbReference type="Pfam" id="PF00069">
    <property type="entry name" value="Pkinase"/>
    <property type="match status" value="1"/>
</dbReference>
<reference evidence="8" key="3">
    <citation type="submission" date="2015-02" db="UniProtKB">
        <authorList>
            <consortium name="EnsemblProtists"/>
        </authorList>
    </citation>
    <scope>IDENTIFICATION</scope>
    <source>
        <strain evidence="8">DAOM BR144</strain>
    </source>
</reference>
<dbReference type="PANTHER" id="PTHR48016">
    <property type="entry name" value="MAP KINASE KINASE KINASE SSK2-RELATED-RELATED"/>
    <property type="match status" value="1"/>
</dbReference>
<dbReference type="InterPro" id="IPR011009">
    <property type="entry name" value="Kinase-like_dom_sf"/>
</dbReference>
<sequence>MGSGVSKPSGRHSDSRVSEVRSELVKEAHAHAIGGGENSTFTLKFSLQDSANLLKPSGSENSKGKQRALSLPTASAAGAGPRGGVWGKLGGAYPASSAIQPIGSFDEMHDSLDAIADSSSSITKEGATGVVEHEHDDEDEDDDSDEYYEDDFEDEIGEWKKGDSIGSGSYGTVYLARDERIGSLMAVKEILIAEENDSDIATATKEVNLLRSLRDENIVKYLGSYVDNEAKKLFIFTEWVPGGNLEQNRKKFGGNETIVKRFTHQILRGVAYLHSKNIVHHDIKPSNILVDQHGVVKLADFGASRLISSSTCVNNESMRGTPNYMAPEVIKQTSRSRKSDIWSVGCSVLRLLTGQPFWGDTKFDSQISLLYYVANLEMLPPLPGELSDEARSFIITCLEIDPVRRPSALELLQHPFVKQSDPKAPRSVHTSSFNNGSARVHTAPVDNVNRSKLAVKSQLPAVTKRAVNSAPQPSTYLPRIRSGAAAAPKQSFVAPAVLPNAFDLPGGTDEGETSIPNFSTTVFPLQPGDTIAPMGAISQKRQTPYLVAKQTPFVDATSAAEYTFSEFENGLSAAVSTA</sequence>
<evidence type="ECO:0000313" key="9">
    <source>
        <dbReference type="Proteomes" id="UP000019132"/>
    </source>
</evidence>
<evidence type="ECO:0000256" key="1">
    <source>
        <dbReference type="ARBA" id="ARBA00022679"/>
    </source>
</evidence>
<feature type="compositionally biased region" description="Acidic residues" evidence="6">
    <location>
        <begin position="135"/>
        <end position="148"/>
    </location>
</feature>
<dbReference type="HOGENOM" id="CLU_030620_0_0_1"/>
<feature type="region of interest" description="Disordered" evidence="6">
    <location>
        <begin position="1"/>
        <end position="23"/>
    </location>
</feature>
<feature type="compositionally biased region" description="Polar residues" evidence="6">
    <location>
        <begin position="428"/>
        <end position="437"/>
    </location>
</feature>
<dbReference type="PROSITE" id="PS00107">
    <property type="entry name" value="PROTEIN_KINASE_ATP"/>
    <property type="match status" value="1"/>
</dbReference>
<keyword evidence="2 5" id="KW-0547">Nucleotide-binding</keyword>
<dbReference type="AlphaFoldDB" id="K3XCK8"/>
<evidence type="ECO:0000256" key="2">
    <source>
        <dbReference type="ARBA" id="ARBA00022741"/>
    </source>
</evidence>
<dbReference type="SMART" id="SM00220">
    <property type="entry name" value="S_TKc"/>
    <property type="match status" value="1"/>
</dbReference>
<feature type="region of interest" description="Disordered" evidence="6">
    <location>
        <begin position="120"/>
        <end position="148"/>
    </location>
</feature>
<feature type="binding site" evidence="5">
    <location>
        <position position="188"/>
    </location>
    <ligand>
        <name>ATP</name>
        <dbReference type="ChEBI" id="CHEBI:30616"/>
    </ligand>
</feature>
<dbReference type="eggNOG" id="KOG0198">
    <property type="taxonomic scope" value="Eukaryota"/>
</dbReference>
<organism evidence="8 9">
    <name type="scientific">Globisporangium ultimum (strain ATCC 200006 / CBS 805.95 / DAOM BR144)</name>
    <name type="common">Pythium ultimum</name>
    <dbReference type="NCBI Taxonomy" id="431595"/>
    <lineage>
        <taxon>Eukaryota</taxon>
        <taxon>Sar</taxon>
        <taxon>Stramenopiles</taxon>
        <taxon>Oomycota</taxon>
        <taxon>Peronosporomycetes</taxon>
        <taxon>Pythiales</taxon>
        <taxon>Pythiaceae</taxon>
        <taxon>Globisporangium</taxon>
    </lineage>
</organism>
<dbReference type="STRING" id="431595.K3XCK8"/>
<protein>
    <recommendedName>
        <fullName evidence="7">Protein kinase domain-containing protein</fullName>
    </recommendedName>
</protein>
<feature type="region of interest" description="Disordered" evidence="6">
    <location>
        <begin position="52"/>
        <end position="81"/>
    </location>
</feature>
<dbReference type="InterPro" id="IPR017441">
    <property type="entry name" value="Protein_kinase_ATP_BS"/>
</dbReference>
<dbReference type="Gene3D" id="1.10.510.10">
    <property type="entry name" value="Transferase(Phosphotransferase) domain 1"/>
    <property type="match status" value="1"/>
</dbReference>
<reference evidence="9" key="2">
    <citation type="submission" date="2010-04" db="EMBL/GenBank/DDBJ databases">
        <authorList>
            <person name="Buell R."/>
            <person name="Hamilton J."/>
            <person name="Hostetler J."/>
        </authorList>
    </citation>
    <scope>NUCLEOTIDE SEQUENCE [LARGE SCALE GENOMIC DNA]</scope>
    <source>
        <strain evidence="9">DAOM:BR144</strain>
    </source>
</reference>
<dbReference type="InterPro" id="IPR050538">
    <property type="entry name" value="MAP_kinase_kinase_kinase"/>
</dbReference>
<evidence type="ECO:0000259" key="7">
    <source>
        <dbReference type="PROSITE" id="PS50011"/>
    </source>
</evidence>
<keyword evidence="9" id="KW-1185">Reference proteome</keyword>
<reference evidence="9" key="1">
    <citation type="journal article" date="2010" name="Genome Biol.">
        <title>Genome sequence of the necrotrophic plant pathogen Pythium ultimum reveals original pathogenicity mechanisms and effector repertoire.</title>
        <authorList>
            <person name="Levesque C.A."/>
            <person name="Brouwer H."/>
            <person name="Cano L."/>
            <person name="Hamilton J.P."/>
            <person name="Holt C."/>
            <person name="Huitema E."/>
            <person name="Raffaele S."/>
            <person name="Robideau G.P."/>
            <person name="Thines M."/>
            <person name="Win J."/>
            <person name="Zerillo M.M."/>
            <person name="Beakes G.W."/>
            <person name="Boore J.L."/>
            <person name="Busam D."/>
            <person name="Dumas B."/>
            <person name="Ferriera S."/>
            <person name="Fuerstenberg S.I."/>
            <person name="Gachon C.M."/>
            <person name="Gaulin E."/>
            <person name="Govers F."/>
            <person name="Grenville-Briggs L."/>
            <person name="Horner N."/>
            <person name="Hostetler J."/>
            <person name="Jiang R.H."/>
            <person name="Johnson J."/>
            <person name="Krajaejun T."/>
            <person name="Lin H."/>
            <person name="Meijer H.J."/>
            <person name="Moore B."/>
            <person name="Morris P."/>
            <person name="Phuntmart V."/>
            <person name="Puiu D."/>
            <person name="Shetty J."/>
            <person name="Stajich J.E."/>
            <person name="Tripathy S."/>
            <person name="Wawra S."/>
            <person name="van West P."/>
            <person name="Whitty B.R."/>
            <person name="Coutinho P.M."/>
            <person name="Henrissat B."/>
            <person name="Martin F."/>
            <person name="Thomas P.D."/>
            <person name="Tyler B.M."/>
            <person name="De Vries R.P."/>
            <person name="Kamoun S."/>
            <person name="Yandell M."/>
            <person name="Tisserat N."/>
            <person name="Buell C.R."/>
        </authorList>
    </citation>
    <scope>NUCLEOTIDE SEQUENCE</scope>
    <source>
        <strain evidence="9">DAOM:BR144</strain>
    </source>
</reference>
<feature type="region of interest" description="Disordered" evidence="6">
    <location>
        <begin position="420"/>
        <end position="440"/>
    </location>
</feature>
<evidence type="ECO:0000313" key="8">
    <source>
        <dbReference type="EnsemblProtists" id="PYU1_T014957"/>
    </source>
</evidence>
<dbReference type="InParanoid" id="K3XCK8"/>
<dbReference type="GO" id="GO:0004672">
    <property type="term" value="F:protein kinase activity"/>
    <property type="evidence" value="ECO:0007669"/>
    <property type="project" value="InterPro"/>
</dbReference>
<evidence type="ECO:0000256" key="6">
    <source>
        <dbReference type="SAM" id="MobiDB-lite"/>
    </source>
</evidence>
<keyword evidence="4 5" id="KW-0067">ATP-binding</keyword>
<dbReference type="SUPFAM" id="SSF56112">
    <property type="entry name" value="Protein kinase-like (PK-like)"/>
    <property type="match status" value="1"/>
</dbReference>
<dbReference type="EMBL" id="ADOS01001350">
    <property type="status" value="NOT_ANNOTATED_CDS"/>
    <property type="molecule type" value="Genomic_DNA"/>
</dbReference>
<evidence type="ECO:0000256" key="3">
    <source>
        <dbReference type="ARBA" id="ARBA00022777"/>
    </source>
</evidence>
<accession>K3XCK8</accession>
<dbReference type="Proteomes" id="UP000019132">
    <property type="component" value="Unassembled WGS sequence"/>
</dbReference>
<dbReference type="PANTHER" id="PTHR48016:SF56">
    <property type="entry name" value="MAPKK KINASE"/>
    <property type="match status" value="1"/>
</dbReference>
<evidence type="ECO:0000256" key="4">
    <source>
        <dbReference type="ARBA" id="ARBA00022840"/>
    </source>
</evidence>
<dbReference type="PROSITE" id="PS00108">
    <property type="entry name" value="PROTEIN_KINASE_ST"/>
    <property type="match status" value="1"/>
</dbReference>
<name>K3XCK8_GLOUD</name>
<feature type="compositionally biased region" description="Basic and acidic residues" evidence="6">
    <location>
        <begin position="11"/>
        <end position="23"/>
    </location>
</feature>
<dbReference type="PROSITE" id="PS50011">
    <property type="entry name" value="PROTEIN_KINASE_DOM"/>
    <property type="match status" value="1"/>
</dbReference>
<keyword evidence="3" id="KW-0418">Kinase</keyword>
<dbReference type="InterPro" id="IPR000719">
    <property type="entry name" value="Prot_kinase_dom"/>
</dbReference>
<evidence type="ECO:0000256" key="5">
    <source>
        <dbReference type="PROSITE-ProRule" id="PRU10141"/>
    </source>
</evidence>
<proteinExistence type="predicted"/>
<dbReference type="OMA" id="YSADMHE"/>
<feature type="domain" description="Protein kinase" evidence="7">
    <location>
        <begin position="159"/>
        <end position="417"/>
    </location>
</feature>